<reference evidence="1 2" key="1">
    <citation type="journal article" date="2020" name="Cell">
        <title>Large-Scale Comparative Analyses of Tick Genomes Elucidate Their Genetic Diversity and Vector Capacities.</title>
        <authorList>
            <consortium name="Tick Genome and Microbiome Consortium (TIGMIC)"/>
            <person name="Jia N."/>
            <person name="Wang J."/>
            <person name="Shi W."/>
            <person name="Du L."/>
            <person name="Sun Y."/>
            <person name="Zhan W."/>
            <person name="Jiang J.F."/>
            <person name="Wang Q."/>
            <person name="Zhang B."/>
            <person name="Ji P."/>
            <person name="Bell-Sakyi L."/>
            <person name="Cui X.M."/>
            <person name="Yuan T.T."/>
            <person name="Jiang B.G."/>
            <person name="Yang W.F."/>
            <person name="Lam T.T."/>
            <person name="Chang Q.C."/>
            <person name="Ding S.J."/>
            <person name="Wang X.J."/>
            <person name="Zhu J.G."/>
            <person name="Ruan X.D."/>
            <person name="Zhao L."/>
            <person name="Wei J.T."/>
            <person name="Ye R.Z."/>
            <person name="Que T.C."/>
            <person name="Du C.H."/>
            <person name="Zhou Y.H."/>
            <person name="Cheng J.X."/>
            <person name="Dai P.F."/>
            <person name="Guo W.B."/>
            <person name="Han X.H."/>
            <person name="Huang E.J."/>
            <person name="Li L.F."/>
            <person name="Wei W."/>
            <person name="Gao Y.C."/>
            <person name="Liu J.Z."/>
            <person name="Shao H.Z."/>
            <person name="Wang X."/>
            <person name="Wang C.C."/>
            <person name="Yang T.C."/>
            <person name="Huo Q.B."/>
            <person name="Li W."/>
            <person name="Chen H.Y."/>
            <person name="Chen S.E."/>
            <person name="Zhou L.G."/>
            <person name="Ni X.B."/>
            <person name="Tian J.H."/>
            <person name="Sheng Y."/>
            <person name="Liu T."/>
            <person name="Pan Y.S."/>
            <person name="Xia L.Y."/>
            <person name="Li J."/>
            <person name="Zhao F."/>
            <person name="Cao W.C."/>
        </authorList>
    </citation>
    <scope>NUCLEOTIDE SEQUENCE [LARGE SCALE GENOMIC DNA]</scope>
    <source>
        <strain evidence="1">Iper-2018</strain>
    </source>
</reference>
<sequence length="66" mass="6844">MDFGSSQAADQTPAHGSVALPPPRRHDKPNQTRPTDDPPSLSPAPGVLKLLDLTSIVRTVPSCGSG</sequence>
<accession>A0AC60QPR0</accession>
<proteinExistence type="predicted"/>
<comment type="caution">
    <text evidence="1">The sequence shown here is derived from an EMBL/GenBank/DDBJ whole genome shotgun (WGS) entry which is preliminary data.</text>
</comment>
<protein>
    <submittedName>
        <fullName evidence="1">Uncharacterized protein</fullName>
    </submittedName>
</protein>
<dbReference type="Proteomes" id="UP000805193">
    <property type="component" value="Unassembled WGS sequence"/>
</dbReference>
<evidence type="ECO:0000313" key="2">
    <source>
        <dbReference type="Proteomes" id="UP000805193"/>
    </source>
</evidence>
<evidence type="ECO:0000313" key="1">
    <source>
        <dbReference type="EMBL" id="KAG0438626.1"/>
    </source>
</evidence>
<dbReference type="EMBL" id="JABSTQ010005737">
    <property type="protein sequence ID" value="KAG0438626.1"/>
    <property type="molecule type" value="Genomic_DNA"/>
</dbReference>
<name>A0AC60QPR0_IXOPE</name>
<organism evidence="1 2">
    <name type="scientific">Ixodes persulcatus</name>
    <name type="common">Taiga tick</name>
    <dbReference type="NCBI Taxonomy" id="34615"/>
    <lineage>
        <taxon>Eukaryota</taxon>
        <taxon>Metazoa</taxon>
        <taxon>Ecdysozoa</taxon>
        <taxon>Arthropoda</taxon>
        <taxon>Chelicerata</taxon>
        <taxon>Arachnida</taxon>
        <taxon>Acari</taxon>
        <taxon>Parasitiformes</taxon>
        <taxon>Ixodida</taxon>
        <taxon>Ixodoidea</taxon>
        <taxon>Ixodidae</taxon>
        <taxon>Ixodinae</taxon>
        <taxon>Ixodes</taxon>
    </lineage>
</organism>
<keyword evidence="2" id="KW-1185">Reference proteome</keyword>
<gene>
    <name evidence="1" type="ORF">HPB47_016936</name>
</gene>